<comment type="caution">
    <text evidence="22">The sequence shown here is derived from an EMBL/GenBank/DDBJ whole genome shotgun (WGS) entry which is preliminary data.</text>
</comment>
<evidence type="ECO:0000256" key="3">
    <source>
        <dbReference type="ARBA" id="ARBA00006704"/>
    </source>
</evidence>
<keyword evidence="8" id="KW-0677">Repeat</keyword>
<dbReference type="Pfam" id="PF00153">
    <property type="entry name" value="Mito_carr"/>
    <property type="match status" value="6"/>
</dbReference>
<comment type="similarity">
    <text evidence="2">Belongs to the mitochondrial carrier (TC 2.A.29) family.</text>
</comment>
<dbReference type="HAMAP" id="MF_01396">
    <property type="entry name" value="ATP_synth_c_bact"/>
    <property type="match status" value="1"/>
</dbReference>
<dbReference type="InterPro" id="IPR035921">
    <property type="entry name" value="F/V-ATP_Csub_sf"/>
</dbReference>
<feature type="transmembrane region" description="Helical" evidence="20">
    <location>
        <begin position="54"/>
        <end position="80"/>
    </location>
</feature>
<proteinExistence type="inferred from homology"/>
<evidence type="ECO:0000256" key="4">
    <source>
        <dbReference type="ARBA" id="ARBA00022448"/>
    </source>
</evidence>
<dbReference type="CDD" id="cd18182">
    <property type="entry name" value="ATP-synt_Fo_c_ATP5G3"/>
    <property type="match status" value="1"/>
</dbReference>
<dbReference type="AlphaFoldDB" id="A0A1D2MM77"/>
<keyword evidence="5" id="KW-0138">CF(0)</keyword>
<keyword evidence="9" id="KW-0375">Hydrogen ion transport</keyword>
<name>A0A1D2MM77_ORCCI</name>
<feature type="domain" description="V-ATPase proteolipid subunit C-like" evidence="21">
    <location>
        <begin position="55"/>
        <end position="114"/>
    </location>
</feature>
<dbReference type="PRINTS" id="PR00928">
    <property type="entry name" value="GRAVESDC"/>
</dbReference>
<dbReference type="InterPro" id="IPR002167">
    <property type="entry name" value="GDC-like"/>
</dbReference>
<reference evidence="22 23" key="1">
    <citation type="journal article" date="2016" name="Genome Biol. Evol.">
        <title>Gene Family Evolution Reflects Adaptation to Soil Environmental Stressors in the Genome of the Collembolan Orchesella cincta.</title>
        <authorList>
            <person name="Faddeeva-Vakhrusheva A."/>
            <person name="Derks M.F."/>
            <person name="Anvar S.Y."/>
            <person name="Agamennone V."/>
            <person name="Suring W."/>
            <person name="Smit S."/>
            <person name="van Straalen N.M."/>
            <person name="Roelofs D."/>
        </authorList>
    </citation>
    <scope>NUCLEOTIDE SEQUENCE [LARGE SCALE GENOMIC DNA]</scope>
    <source>
        <tissue evidence="22">Mixed pool</tissue>
    </source>
</reference>
<evidence type="ECO:0000256" key="20">
    <source>
        <dbReference type="SAM" id="Phobius"/>
    </source>
</evidence>
<keyword evidence="4" id="KW-0813">Transport</keyword>
<organism evidence="22 23">
    <name type="scientific">Orchesella cincta</name>
    <name type="common">Springtail</name>
    <name type="synonym">Podura cincta</name>
    <dbReference type="NCBI Taxonomy" id="48709"/>
    <lineage>
        <taxon>Eukaryota</taxon>
        <taxon>Metazoa</taxon>
        <taxon>Ecdysozoa</taxon>
        <taxon>Arthropoda</taxon>
        <taxon>Hexapoda</taxon>
        <taxon>Collembola</taxon>
        <taxon>Entomobryomorpha</taxon>
        <taxon>Entomobryoidea</taxon>
        <taxon>Orchesellidae</taxon>
        <taxon>Orchesellinae</taxon>
        <taxon>Orchesella</taxon>
    </lineage>
</organism>
<evidence type="ECO:0000256" key="9">
    <source>
        <dbReference type="ARBA" id="ARBA00022781"/>
    </source>
</evidence>
<dbReference type="FunFam" id="1.50.40.10:FF:000016">
    <property type="entry name" value="Solute carrier family 25 member 23"/>
    <property type="match status" value="2"/>
</dbReference>
<evidence type="ECO:0000256" key="2">
    <source>
        <dbReference type="ARBA" id="ARBA00006375"/>
    </source>
</evidence>
<dbReference type="InterPro" id="IPR023395">
    <property type="entry name" value="MCP_dom_sf"/>
</dbReference>
<evidence type="ECO:0000256" key="11">
    <source>
        <dbReference type="ARBA" id="ARBA00022837"/>
    </source>
</evidence>
<keyword evidence="7" id="KW-0479">Metal-binding</keyword>
<dbReference type="SUPFAM" id="SSF103506">
    <property type="entry name" value="Mitochondrial carrier"/>
    <property type="match status" value="2"/>
</dbReference>
<comment type="similarity">
    <text evidence="3">Belongs to the ATPase C chain family.</text>
</comment>
<evidence type="ECO:0000256" key="10">
    <source>
        <dbReference type="ARBA" id="ARBA00022792"/>
    </source>
</evidence>
<dbReference type="OMA" id="RMAAHQG"/>
<dbReference type="OrthoDB" id="270584at2759"/>
<keyword evidence="16 19" id="KW-0472">Membrane</keyword>
<feature type="repeat" description="Solcar" evidence="19">
    <location>
        <begin position="632"/>
        <end position="722"/>
    </location>
</feature>
<keyword evidence="10" id="KW-0999">Mitochondrion inner membrane</keyword>
<dbReference type="PROSITE" id="PS50920">
    <property type="entry name" value="SOLCAR"/>
    <property type="match status" value="6"/>
</dbReference>
<dbReference type="SUPFAM" id="SSF81333">
    <property type="entry name" value="F1F0 ATP synthase subunit C"/>
    <property type="match status" value="1"/>
</dbReference>
<evidence type="ECO:0000256" key="1">
    <source>
        <dbReference type="ARBA" id="ARBA00004448"/>
    </source>
</evidence>
<feature type="repeat" description="Solcar" evidence="19">
    <location>
        <begin position="537"/>
        <end position="622"/>
    </location>
</feature>
<dbReference type="PROSITE" id="PS00605">
    <property type="entry name" value="ATPASE_C"/>
    <property type="match status" value="1"/>
</dbReference>
<evidence type="ECO:0000256" key="17">
    <source>
        <dbReference type="ARBA" id="ARBA00029852"/>
    </source>
</evidence>
<keyword evidence="23" id="KW-1185">Reference proteome</keyword>
<evidence type="ECO:0000256" key="8">
    <source>
        <dbReference type="ARBA" id="ARBA00022737"/>
    </source>
</evidence>
<dbReference type="InterPro" id="IPR002379">
    <property type="entry name" value="ATPase_proteolipid_c-like_dom"/>
</dbReference>
<dbReference type="GO" id="GO:0045259">
    <property type="term" value="C:proton-transporting ATP synthase complex"/>
    <property type="evidence" value="ECO:0007669"/>
    <property type="project" value="UniProtKB-KW"/>
</dbReference>
<dbReference type="Proteomes" id="UP000094527">
    <property type="component" value="Unassembled WGS sequence"/>
</dbReference>
<protein>
    <recommendedName>
        <fullName evidence="18">ATPase protein 9</fullName>
    </recommendedName>
    <alternativeName>
        <fullName evidence="17">ATPase subunit c</fullName>
    </alternativeName>
</protein>
<evidence type="ECO:0000256" key="5">
    <source>
        <dbReference type="ARBA" id="ARBA00022547"/>
    </source>
</evidence>
<dbReference type="Pfam" id="PF00137">
    <property type="entry name" value="ATP-synt_C"/>
    <property type="match status" value="1"/>
</dbReference>
<evidence type="ECO:0000256" key="12">
    <source>
        <dbReference type="ARBA" id="ARBA00022989"/>
    </source>
</evidence>
<dbReference type="GO" id="GO:0046872">
    <property type="term" value="F:metal ion binding"/>
    <property type="evidence" value="ECO:0007669"/>
    <property type="project" value="UniProtKB-KW"/>
</dbReference>
<dbReference type="InterPro" id="IPR038662">
    <property type="entry name" value="ATP_synth_F0_csu_sf"/>
</dbReference>
<evidence type="ECO:0000256" key="18">
    <source>
        <dbReference type="ARBA" id="ARBA00033111"/>
    </source>
</evidence>
<dbReference type="InterPro" id="IPR000454">
    <property type="entry name" value="ATP_synth_F0_csu"/>
</dbReference>
<dbReference type="FunFam" id="1.20.20.10:FF:000003">
    <property type="entry name" value="Atp synthase f complex subunit mitochondrial"/>
    <property type="match status" value="1"/>
</dbReference>
<dbReference type="InterPro" id="IPR018108">
    <property type="entry name" value="MCP_transmembrane"/>
</dbReference>
<accession>A0A1D2MM77</accession>
<dbReference type="GO" id="GO:0008289">
    <property type="term" value="F:lipid binding"/>
    <property type="evidence" value="ECO:0007669"/>
    <property type="project" value="UniProtKB-KW"/>
</dbReference>
<dbReference type="GO" id="GO:0005743">
    <property type="term" value="C:mitochondrial inner membrane"/>
    <property type="evidence" value="ECO:0007669"/>
    <property type="project" value="UniProtKB-SubCell"/>
</dbReference>
<feature type="repeat" description="Solcar" evidence="19">
    <location>
        <begin position="166"/>
        <end position="253"/>
    </location>
</feature>
<feature type="repeat" description="Solcar" evidence="19">
    <location>
        <begin position="261"/>
        <end position="346"/>
    </location>
</feature>
<dbReference type="InterPro" id="IPR020537">
    <property type="entry name" value="ATP_synth_F0_csu_DDCD_BS"/>
</dbReference>
<keyword evidence="11" id="KW-0106">Calcium</keyword>
<evidence type="ECO:0000256" key="7">
    <source>
        <dbReference type="ARBA" id="ARBA00022723"/>
    </source>
</evidence>
<keyword evidence="6 19" id="KW-0812">Transmembrane</keyword>
<evidence type="ECO:0000256" key="19">
    <source>
        <dbReference type="PROSITE-ProRule" id="PRU00282"/>
    </source>
</evidence>
<keyword evidence="13" id="KW-0406">Ion transport</keyword>
<sequence length="730" mass="79721">MAYLCRVAANVAKSPSIMMWVRPSAAVLNSGISEQTRSISTTVARRDIDSAAKYIGAGAATVGVAGSGAGIGSVFGSLIIGYARNPSLKQQLFSYAILGFALSEAMGLFCLMMAHANQQPSSMKNPTIDRLLEGSRFKAPLGPESWMTSCEPTSSAKDGGKLTNHELVWISLTAGAVAGACAKTAVAPMDRVKIYFQTSSTERFTLKFASTYIKNVIGSTGFLSLWRGNTAVLVRVVPYAAIQFAAHEQWKRVLNVEHSSHEELSRFLAGSLAGVVAQSLTYPLDLARARMAIYDKSRYSSLVDVVRKVVKEHGVLGLYRGYVPTLIGVIPYAGCSFYCYERLKRFWVEKFGEHSIGAVERLWFGAVAGSVGMTVSYPFDVVRRRLQTMDGEHGVPGRFKLFKIMALVVKNEGFIRGLYKGVSVNWIQGPISAGISFTDNNGLTNNERVITSLVAGAIAGAIAKTTIAPLDRTKIFFQTSPKTQFSAGQVLKYMYDTYRTTGFLSLWRGNSATMAPNSPFTAHEQWKRVLRVESSKNSEILRFAAGSLAGVTAQSLTYPLDLTRARLAISPKSKYSSLLDVFIKTIRNEGFRGLFKGYIPTLLGVIPYAGCSFYCYELLKRVWVKEFGVGSVGGVERLCFGACAGIIGQTSSYPLDIVRRRLQTQTVHTDSIAGFKVYAIMKQIARTEGIIGGLYKGLSMNWVKGPVAAGISFASYDWIQQFLRTQLRST</sequence>
<gene>
    <name evidence="22" type="ORF">Ocin01_12571</name>
</gene>
<keyword evidence="15" id="KW-0496">Mitochondrion</keyword>
<dbReference type="GO" id="GO:0015986">
    <property type="term" value="P:proton motive force-driven ATP synthesis"/>
    <property type="evidence" value="ECO:0007669"/>
    <property type="project" value="InterPro"/>
</dbReference>
<dbReference type="EMBL" id="LJIJ01000858">
    <property type="protein sequence ID" value="ODM94117.1"/>
    <property type="molecule type" value="Genomic_DNA"/>
</dbReference>
<comment type="subcellular location">
    <subcellularLocation>
        <location evidence="1">Mitochondrion inner membrane</location>
        <topology evidence="1">Multi-pass membrane protein</topology>
    </subcellularLocation>
</comment>
<evidence type="ECO:0000256" key="13">
    <source>
        <dbReference type="ARBA" id="ARBA00023065"/>
    </source>
</evidence>
<evidence type="ECO:0000256" key="6">
    <source>
        <dbReference type="ARBA" id="ARBA00022692"/>
    </source>
</evidence>
<evidence type="ECO:0000256" key="16">
    <source>
        <dbReference type="ARBA" id="ARBA00023136"/>
    </source>
</evidence>
<feature type="repeat" description="Solcar" evidence="19">
    <location>
        <begin position="447"/>
        <end position="534"/>
    </location>
</feature>
<dbReference type="GO" id="GO:0033177">
    <property type="term" value="C:proton-transporting two-sector ATPase complex, proton-transporting domain"/>
    <property type="evidence" value="ECO:0007669"/>
    <property type="project" value="InterPro"/>
</dbReference>
<dbReference type="STRING" id="48709.A0A1D2MM77"/>
<dbReference type="Gene3D" id="1.20.20.10">
    <property type="entry name" value="F1F0 ATP synthase subunit C"/>
    <property type="match status" value="1"/>
</dbReference>
<dbReference type="Gene3D" id="1.50.40.10">
    <property type="entry name" value="Mitochondrial carrier domain"/>
    <property type="match status" value="2"/>
</dbReference>
<feature type="transmembrane region" description="Helical" evidence="20">
    <location>
        <begin position="92"/>
        <end position="114"/>
    </location>
</feature>
<dbReference type="GO" id="GO:0015078">
    <property type="term" value="F:proton transmembrane transporter activity"/>
    <property type="evidence" value="ECO:0007669"/>
    <property type="project" value="InterPro"/>
</dbReference>
<feature type="repeat" description="Solcar" evidence="19">
    <location>
        <begin position="356"/>
        <end position="446"/>
    </location>
</feature>
<evidence type="ECO:0000256" key="15">
    <source>
        <dbReference type="ARBA" id="ARBA00023128"/>
    </source>
</evidence>
<keyword evidence="14" id="KW-0446">Lipid-binding</keyword>
<evidence type="ECO:0000313" key="23">
    <source>
        <dbReference type="Proteomes" id="UP000094527"/>
    </source>
</evidence>
<dbReference type="PRINTS" id="PR00926">
    <property type="entry name" value="MITOCARRIER"/>
</dbReference>
<dbReference type="PANTHER" id="PTHR24089">
    <property type="entry name" value="SOLUTE CARRIER FAMILY 25"/>
    <property type="match status" value="1"/>
</dbReference>
<evidence type="ECO:0000259" key="21">
    <source>
        <dbReference type="Pfam" id="PF00137"/>
    </source>
</evidence>
<evidence type="ECO:0000313" key="22">
    <source>
        <dbReference type="EMBL" id="ODM94117.1"/>
    </source>
</evidence>
<dbReference type="InterPro" id="IPR002067">
    <property type="entry name" value="MCP"/>
</dbReference>
<evidence type="ECO:0000256" key="14">
    <source>
        <dbReference type="ARBA" id="ARBA00023121"/>
    </source>
</evidence>
<keyword evidence="12 20" id="KW-1133">Transmembrane helix</keyword>